<keyword evidence="7" id="KW-0319">Glycerol metabolism</keyword>
<dbReference type="AlphaFoldDB" id="A0A6A6B3H1"/>
<evidence type="ECO:0000313" key="16">
    <source>
        <dbReference type="EMBL" id="KAF2138749.1"/>
    </source>
</evidence>
<dbReference type="GO" id="GO:0004371">
    <property type="term" value="F:glycerone kinase activity"/>
    <property type="evidence" value="ECO:0007669"/>
    <property type="project" value="UniProtKB-EC"/>
</dbReference>
<dbReference type="PANTHER" id="PTHR28629">
    <property type="entry name" value="TRIOKINASE/FMN CYCLASE"/>
    <property type="match status" value="1"/>
</dbReference>
<dbReference type="FunFam" id="3.40.50.10440:FF:000001">
    <property type="entry name" value="Dihydroxyacetone kinase, DhaK subunit"/>
    <property type="match status" value="1"/>
</dbReference>
<dbReference type="GO" id="GO:0005524">
    <property type="term" value="F:ATP binding"/>
    <property type="evidence" value="ECO:0007669"/>
    <property type="project" value="UniProtKB-KW"/>
</dbReference>
<keyword evidence="5" id="KW-0547">Nucleotide-binding</keyword>
<reference evidence="16" key="1">
    <citation type="journal article" date="2020" name="Stud. Mycol.">
        <title>101 Dothideomycetes genomes: a test case for predicting lifestyles and emergence of pathogens.</title>
        <authorList>
            <person name="Haridas S."/>
            <person name="Albert R."/>
            <person name="Binder M."/>
            <person name="Bloem J."/>
            <person name="Labutti K."/>
            <person name="Salamov A."/>
            <person name="Andreopoulos B."/>
            <person name="Baker S."/>
            <person name="Barry K."/>
            <person name="Bills G."/>
            <person name="Bluhm B."/>
            <person name="Cannon C."/>
            <person name="Castanera R."/>
            <person name="Culley D."/>
            <person name="Daum C."/>
            <person name="Ezra D."/>
            <person name="Gonzalez J."/>
            <person name="Henrissat B."/>
            <person name="Kuo A."/>
            <person name="Liang C."/>
            <person name="Lipzen A."/>
            <person name="Lutzoni F."/>
            <person name="Magnuson J."/>
            <person name="Mondo S."/>
            <person name="Nolan M."/>
            <person name="Ohm R."/>
            <person name="Pangilinan J."/>
            <person name="Park H.-J."/>
            <person name="Ramirez L."/>
            <person name="Alfaro M."/>
            <person name="Sun H."/>
            <person name="Tritt A."/>
            <person name="Yoshinaga Y."/>
            <person name="Zwiers L.-H."/>
            <person name="Turgeon B."/>
            <person name="Goodwin S."/>
            <person name="Spatafora J."/>
            <person name="Crous P."/>
            <person name="Grigoriev I."/>
        </authorList>
    </citation>
    <scope>NUCLEOTIDE SEQUENCE</scope>
    <source>
        <strain evidence="16">CBS 121167</strain>
    </source>
</reference>
<dbReference type="Gene3D" id="3.30.1180.20">
    <property type="entry name" value="Dihydroxyacetone kinase, domain 2"/>
    <property type="match status" value="1"/>
</dbReference>
<feature type="region of interest" description="Disordered" evidence="13">
    <location>
        <begin position="360"/>
        <end position="390"/>
    </location>
</feature>
<evidence type="ECO:0000256" key="3">
    <source>
        <dbReference type="ARBA" id="ARBA00008757"/>
    </source>
</evidence>
<dbReference type="UniPathway" id="UPA00617">
    <property type="reaction ID" value="UER00669"/>
</dbReference>
<evidence type="ECO:0000256" key="4">
    <source>
        <dbReference type="ARBA" id="ARBA00022679"/>
    </source>
</evidence>
<dbReference type="InterPro" id="IPR004006">
    <property type="entry name" value="DhaK_dom"/>
</dbReference>
<evidence type="ECO:0000256" key="8">
    <source>
        <dbReference type="ARBA" id="ARBA00022840"/>
    </source>
</evidence>
<protein>
    <recommendedName>
        <fullName evidence="18">Dihydroxyacetone kinase</fullName>
    </recommendedName>
</protein>
<evidence type="ECO:0000259" key="15">
    <source>
        <dbReference type="PROSITE" id="PS51481"/>
    </source>
</evidence>
<dbReference type="SUPFAM" id="SSF82549">
    <property type="entry name" value="DAK1/DegV-like"/>
    <property type="match status" value="1"/>
</dbReference>
<dbReference type="InterPro" id="IPR012734">
    <property type="entry name" value="DhaK_ATP"/>
</dbReference>
<comment type="pathway">
    <text evidence="2">Polyol metabolism; glycerol fermentation; glycerone phosphate from glycerol (oxidative route): step 2/2.</text>
</comment>
<keyword evidence="8" id="KW-0067">ATP-binding</keyword>
<dbReference type="OrthoDB" id="1724672at2759"/>
<keyword evidence="4" id="KW-0808">Transferase</keyword>
<evidence type="ECO:0000256" key="9">
    <source>
        <dbReference type="ARBA" id="ARBA00047974"/>
    </source>
</evidence>
<feature type="domain" description="DhaK" evidence="15">
    <location>
        <begin position="9"/>
        <end position="348"/>
    </location>
</feature>
<dbReference type="Gene3D" id="3.40.50.10440">
    <property type="entry name" value="Dihydroxyacetone kinase, domain 1"/>
    <property type="match status" value="1"/>
</dbReference>
<evidence type="ECO:0000256" key="2">
    <source>
        <dbReference type="ARBA" id="ARBA00004778"/>
    </source>
</evidence>
<feature type="binding site" evidence="12">
    <location>
        <begin position="54"/>
        <end position="57"/>
    </location>
    <ligand>
        <name>substrate</name>
    </ligand>
</feature>
<feature type="binding site" evidence="12">
    <location>
        <position position="110"/>
    </location>
    <ligand>
        <name>substrate</name>
    </ligand>
</feature>
<comment type="catalytic activity">
    <reaction evidence="10">
        <text>dihydroxyacetone + ATP = dihydroxyacetone phosphate + ADP + H(+)</text>
        <dbReference type="Rhea" id="RHEA:15773"/>
        <dbReference type="ChEBI" id="CHEBI:15378"/>
        <dbReference type="ChEBI" id="CHEBI:16016"/>
        <dbReference type="ChEBI" id="CHEBI:30616"/>
        <dbReference type="ChEBI" id="CHEBI:57642"/>
        <dbReference type="ChEBI" id="CHEBI:456216"/>
        <dbReference type="EC" id="2.7.1.29"/>
    </reaction>
</comment>
<dbReference type="Pfam" id="PF02733">
    <property type="entry name" value="Dak1"/>
    <property type="match status" value="1"/>
</dbReference>
<name>A0A6A6B3H1_9PEZI</name>
<evidence type="ECO:0000259" key="14">
    <source>
        <dbReference type="PROSITE" id="PS51480"/>
    </source>
</evidence>
<dbReference type="PROSITE" id="PS51481">
    <property type="entry name" value="DHAK"/>
    <property type="match status" value="1"/>
</dbReference>
<organism evidence="16 17">
    <name type="scientific">Aplosporella prunicola CBS 121167</name>
    <dbReference type="NCBI Taxonomy" id="1176127"/>
    <lineage>
        <taxon>Eukaryota</taxon>
        <taxon>Fungi</taxon>
        <taxon>Dikarya</taxon>
        <taxon>Ascomycota</taxon>
        <taxon>Pezizomycotina</taxon>
        <taxon>Dothideomycetes</taxon>
        <taxon>Dothideomycetes incertae sedis</taxon>
        <taxon>Botryosphaeriales</taxon>
        <taxon>Aplosporellaceae</taxon>
        <taxon>Aplosporella</taxon>
    </lineage>
</organism>
<dbReference type="Pfam" id="PF02734">
    <property type="entry name" value="Dak2"/>
    <property type="match status" value="1"/>
</dbReference>
<dbReference type="Proteomes" id="UP000799438">
    <property type="component" value="Unassembled WGS sequence"/>
</dbReference>
<dbReference type="NCBIfam" id="TIGR02361">
    <property type="entry name" value="dak_ATP"/>
    <property type="match status" value="1"/>
</dbReference>
<dbReference type="SUPFAM" id="SSF101473">
    <property type="entry name" value="DhaL-like"/>
    <property type="match status" value="1"/>
</dbReference>
<evidence type="ECO:0000256" key="10">
    <source>
        <dbReference type="ARBA" id="ARBA00048898"/>
    </source>
</evidence>
<evidence type="ECO:0000256" key="7">
    <source>
        <dbReference type="ARBA" id="ARBA00022798"/>
    </source>
</evidence>
<dbReference type="GO" id="GO:0005829">
    <property type="term" value="C:cytosol"/>
    <property type="evidence" value="ECO:0007669"/>
    <property type="project" value="TreeGrafter"/>
</dbReference>
<feature type="domain" description="DhaL" evidence="14">
    <location>
        <begin position="395"/>
        <end position="603"/>
    </location>
</feature>
<evidence type="ECO:0008006" key="18">
    <source>
        <dbReference type="Google" id="ProtNLM"/>
    </source>
</evidence>
<feature type="active site" description="Tele-hemiaminal-histidine intermediate" evidence="11">
    <location>
        <position position="219"/>
    </location>
</feature>
<evidence type="ECO:0000256" key="13">
    <source>
        <dbReference type="SAM" id="MobiDB-lite"/>
    </source>
</evidence>
<gene>
    <name evidence="16" type="ORF">K452DRAFT_360984</name>
</gene>
<evidence type="ECO:0000313" key="17">
    <source>
        <dbReference type="Proteomes" id="UP000799438"/>
    </source>
</evidence>
<dbReference type="InterPro" id="IPR050861">
    <property type="entry name" value="Dihydroxyacetone_Kinase"/>
</dbReference>
<dbReference type="InterPro" id="IPR036117">
    <property type="entry name" value="DhaL_dom_sf"/>
</dbReference>
<dbReference type="GO" id="GO:0050354">
    <property type="term" value="F:triokinase activity"/>
    <property type="evidence" value="ECO:0007669"/>
    <property type="project" value="UniProtKB-EC"/>
</dbReference>
<keyword evidence="17" id="KW-1185">Reference proteome</keyword>
<accession>A0A6A6B3H1</accession>
<comment type="catalytic activity">
    <reaction evidence="9">
        <text>D-glyceraldehyde + ATP = D-glyceraldehyde 3-phosphate + ADP + H(+)</text>
        <dbReference type="Rhea" id="RHEA:13941"/>
        <dbReference type="ChEBI" id="CHEBI:15378"/>
        <dbReference type="ChEBI" id="CHEBI:17378"/>
        <dbReference type="ChEBI" id="CHEBI:30616"/>
        <dbReference type="ChEBI" id="CHEBI:59776"/>
        <dbReference type="ChEBI" id="CHEBI:456216"/>
        <dbReference type="EC" id="2.7.1.28"/>
    </reaction>
</comment>
<dbReference type="InterPro" id="IPR004007">
    <property type="entry name" value="DhaL_dom"/>
</dbReference>
<dbReference type="PANTHER" id="PTHR28629:SF1">
    <property type="entry name" value="YALI0F01606P"/>
    <property type="match status" value="1"/>
</dbReference>
<keyword evidence="6" id="KW-0418">Kinase</keyword>
<comment type="function">
    <text evidence="1">Catalyzes both the phosphorylation of dihydroxyacetone and of glyceraldehyde.</text>
</comment>
<comment type="similarity">
    <text evidence="3">Belongs to the dihydroxyacetone kinase (DAK) family.</text>
</comment>
<dbReference type="GO" id="GO:0019588">
    <property type="term" value="P:anaerobic glycerol catabolic process"/>
    <property type="evidence" value="ECO:0007669"/>
    <property type="project" value="UniProtKB-UniPathway"/>
</dbReference>
<dbReference type="PROSITE" id="PS51480">
    <property type="entry name" value="DHAL"/>
    <property type="match status" value="1"/>
</dbReference>
<sequence>MSAKHFFSSADGVVHRALNSIAARNPHLSYDSENRVMFSKAHPSSKVAIISGGGGGHEPAWSGYVGEGMLSASISGDVFASPSTKQIMAGVRSVPSDAGIILCITNYTGDRLHFGLACEKARAEGHKAAQLPMTDDAALGRKQSALLGRRGLAGNLLVLKLLGAASNQSWSFEDCLELGTQMNAELVTIGTSLDHCHVPGRTQHEAIAEDSCVVGMGIHNEPGLRTISPMPSPEDLIKEMLLYLLDPSDANRAFTTFASKDEVALLVNNFGGLSTLELEAMTHIALEQLERDWKLKPCRIYSGIFETSLNGPGFSLTLGNLSNVARRTNRPVQQIIDLLDEPTTAPAWPRNGYMAAKAAHEAAVPPRRDSKAQTESDKPAFSTTAATARGPATPASLIPALRAACNAAIAAEPQITNYDMQLGDGDCGVAVAGVCTAVLKKLDAISGQPGAPPFFMLLSELNAALEDMGGSLGAILSILCTALAGSLQRAAAAAAADLELSPATVGAAAREALQTLQQYTGAREGDRTAMDALIPFCETLGRSTADVGVAVAVRAAEEGAARTRSLRPRFGRAVYVGGDRAGDGLPRDAGAHAVAVFLRGLVEGGAWV</sequence>
<evidence type="ECO:0000256" key="12">
    <source>
        <dbReference type="PIRSR" id="PIRSR612734-2"/>
    </source>
</evidence>
<dbReference type="EMBL" id="ML995495">
    <property type="protein sequence ID" value="KAF2138749.1"/>
    <property type="molecule type" value="Genomic_DNA"/>
</dbReference>
<dbReference type="FunFam" id="3.30.1180.20:FF:000001">
    <property type="entry name" value="Dihydroxyacetone kinase 1"/>
    <property type="match status" value="1"/>
</dbReference>
<dbReference type="SMART" id="SM01120">
    <property type="entry name" value="Dak2"/>
    <property type="match status" value="1"/>
</dbReference>
<evidence type="ECO:0000256" key="1">
    <source>
        <dbReference type="ARBA" id="ARBA00003264"/>
    </source>
</evidence>
<feature type="compositionally biased region" description="Basic and acidic residues" evidence="13">
    <location>
        <begin position="366"/>
        <end position="378"/>
    </location>
</feature>
<dbReference type="GeneID" id="54303897"/>
<dbReference type="Gene3D" id="1.25.40.340">
    <property type="match status" value="1"/>
</dbReference>
<evidence type="ECO:0000256" key="11">
    <source>
        <dbReference type="PIRSR" id="PIRSR612734-1"/>
    </source>
</evidence>
<proteinExistence type="inferred from homology"/>
<evidence type="ECO:0000256" key="6">
    <source>
        <dbReference type="ARBA" id="ARBA00022777"/>
    </source>
</evidence>
<dbReference type="RefSeq" id="XP_033394462.1">
    <property type="nucleotide sequence ID" value="XM_033546391.1"/>
</dbReference>
<evidence type="ECO:0000256" key="5">
    <source>
        <dbReference type="ARBA" id="ARBA00022741"/>
    </source>
</evidence>